<comment type="caution">
    <text evidence="2">The sequence shown here is derived from an EMBL/GenBank/DDBJ whole genome shotgun (WGS) entry which is preliminary data.</text>
</comment>
<dbReference type="InterPro" id="IPR041657">
    <property type="entry name" value="HTH_17"/>
</dbReference>
<evidence type="ECO:0000259" key="1">
    <source>
        <dbReference type="Pfam" id="PF12728"/>
    </source>
</evidence>
<accession>A0ABS7K8V2</accession>
<name>A0ABS7K8V2_9BACI</name>
<organism evidence="2 3">
    <name type="scientific">Mesobacillus maritimus</name>
    <dbReference type="NCBI Taxonomy" id="1643336"/>
    <lineage>
        <taxon>Bacteria</taxon>
        <taxon>Bacillati</taxon>
        <taxon>Bacillota</taxon>
        <taxon>Bacilli</taxon>
        <taxon>Bacillales</taxon>
        <taxon>Bacillaceae</taxon>
        <taxon>Mesobacillus</taxon>
    </lineage>
</organism>
<feature type="domain" description="Helix-turn-helix" evidence="1">
    <location>
        <begin position="11"/>
        <end position="60"/>
    </location>
</feature>
<protein>
    <submittedName>
        <fullName evidence="2">Helix-turn-helix domain-containing protein</fullName>
    </submittedName>
</protein>
<dbReference type="Proteomes" id="UP000769780">
    <property type="component" value="Unassembled WGS sequence"/>
</dbReference>
<dbReference type="EMBL" id="JACWFH010000026">
    <property type="protein sequence ID" value="MBY0098688.1"/>
    <property type="molecule type" value="Genomic_DNA"/>
</dbReference>
<reference evidence="2 3" key="1">
    <citation type="submission" date="2020-07" db="EMBL/GenBank/DDBJ databases">
        <title>Fungal Genomes of the International Space Station.</title>
        <authorList>
            <person name="Seuylemezian A."/>
            <person name="Singh N.K."/>
            <person name="Wood J."/>
            <person name="Venkateswaran K."/>
        </authorList>
    </citation>
    <scope>NUCLEOTIDE SEQUENCE [LARGE SCALE GENOMIC DNA]</scope>
    <source>
        <strain evidence="2 3">PL-B2</strain>
    </source>
</reference>
<evidence type="ECO:0000313" key="2">
    <source>
        <dbReference type="EMBL" id="MBY0098688.1"/>
    </source>
</evidence>
<evidence type="ECO:0000313" key="3">
    <source>
        <dbReference type="Proteomes" id="UP000769780"/>
    </source>
</evidence>
<gene>
    <name evidence="2" type="ORF">H0185_18145</name>
</gene>
<keyword evidence="3" id="KW-1185">Reference proteome</keyword>
<dbReference type="Pfam" id="PF12728">
    <property type="entry name" value="HTH_17"/>
    <property type="match status" value="1"/>
</dbReference>
<sequence length="64" mass="7502">MQKNIEDYPFMLTAEHLAEILTVSKPTAYEIMNLVSFPLIKIGRSKRVLKSEFFSWLQAQQQNK</sequence>
<dbReference type="RefSeq" id="WP_221874910.1">
    <property type="nucleotide sequence ID" value="NZ_JACWFH010000026.1"/>
</dbReference>
<proteinExistence type="predicted"/>